<dbReference type="EMBL" id="JBHSBC010000051">
    <property type="protein sequence ID" value="MFC3986109.1"/>
    <property type="molecule type" value="Genomic_DNA"/>
</dbReference>
<keyword evidence="8" id="KW-1185">Reference proteome</keyword>
<evidence type="ECO:0000256" key="4">
    <source>
        <dbReference type="PROSITE-ProRule" id="PRU00504"/>
    </source>
</evidence>
<protein>
    <submittedName>
        <fullName evidence="7">Peptidyl-alpha-hydroxyglycine alpha-amidating lyase family protein</fullName>
    </submittedName>
</protein>
<dbReference type="InterPro" id="IPR011042">
    <property type="entry name" value="6-blade_b-propeller_TolB-like"/>
</dbReference>
<dbReference type="PANTHER" id="PTHR10680">
    <property type="entry name" value="PEPTIDYL-GLYCINE ALPHA-AMIDATING MONOOXYGENASE"/>
    <property type="match status" value="1"/>
</dbReference>
<name>A0ABV8FCP6_9ACTN</name>
<dbReference type="Gene3D" id="2.120.10.30">
    <property type="entry name" value="TolB, C-terminal domain"/>
    <property type="match status" value="1"/>
</dbReference>
<dbReference type="InterPro" id="IPR001258">
    <property type="entry name" value="NHL_repeat"/>
</dbReference>
<keyword evidence="1" id="KW-0732">Signal</keyword>
<dbReference type="Proteomes" id="UP001595698">
    <property type="component" value="Unassembled WGS sequence"/>
</dbReference>
<evidence type="ECO:0000256" key="2">
    <source>
        <dbReference type="ARBA" id="ARBA00022737"/>
    </source>
</evidence>
<keyword evidence="6" id="KW-1133">Transmembrane helix</keyword>
<keyword evidence="6" id="KW-0812">Transmembrane</keyword>
<evidence type="ECO:0000313" key="7">
    <source>
        <dbReference type="EMBL" id="MFC3986109.1"/>
    </source>
</evidence>
<feature type="compositionally biased region" description="Polar residues" evidence="5">
    <location>
        <begin position="7"/>
        <end position="32"/>
    </location>
</feature>
<dbReference type="SUPFAM" id="SSF101898">
    <property type="entry name" value="NHL repeat"/>
    <property type="match status" value="1"/>
</dbReference>
<sequence>MAMRDATPQNASLQNDAAPQNASQSGTASRSGGPSCRNGMVPQSGTTFQNGAASRSDGLSPRDGATSRGGDPSRGGRVRRRVLLAAVPLLAAGAAGLFLRGNPPRGAVVSEAVDRTVPPGSTLTPWGRAPAGVTIGSGVAVTGTGEVLLLHRGGGAFAADRMMDVDPVVVLDAGTGEVTRSWGAGMFASPHGVSVDGKDRVWVTDVTTNHVTVFTGDGRLERTIGHDYGFGLDTCLAVRNTLTNLRCTGDPYIFARPTDVVAGGNGRAFVSDGYRNSRVGVFDADGRFAGAWGEPGDRDGAFSIPHGIALRGNGDVVVADRRNARVQVFSADGRHLATHSSAAIGRPYDVAVGPGDVLYVLDGGDALDEEGGRHRGYVVALAGDGSVTRRWALADQDADPHQLAVGPAGEIYVAALNGPPLWRWAPR</sequence>
<feature type="transmembrane region" description="Helical" evidence="6">
    <location>
        <begin position="82"/>
        <end position="99"/>
    </location>
</feature>
<proteinExistence type="predicted"/>
<keyword evidence="7" id="KW-0456">Lyase</keyword>
<reference evidence="8" key="1">
    <citation type="journal article" date="2019" name="Int. J. Syst. Evol. Microbiol.">
        <title>The Global Catalogue of Microorganisms (GCM) 10K type strain sequencing project: providing services to taxonomists for standard genome sequencing and annotation.</title>
        <authorList>
            <consortium name="The Broad Institute Genomics Platform"/>
            <consortium name="The Broad Institute Genome Sequencing Center for Infectious Disease"/>
            <person name="Wu L."/>
            <person name="Ma J."/>
        </authorList>
    </citation>
    <scope>NUCLEOTIDE SEQUENCE [LARGE SCALE GENOMIC DNA]</scope>
    <source>
        <strain evidence="8">TBRC 7912</strain>
    </source>
</reference>
<evidence type="ECO:0000256" key="1">
    <source>
        <dbReference type="ARBA" id="ARBA00022729"/>
    </source>
</evidence>
<keyword evidence="3" id="KW-0325">Glycoprotein</keyword>
<organism evidence="7 8">
    <name type="scientific">Streptosporangium jomthongense</name>
    <dbReference type="NCBI Taxonomy" id="1193683"/>
    <lineage>
        <taxon>Bacteria</taxon>
        <taxon>Bacillati</taxon>
        <taxon>Actinomycetota</taxon>
        <taxon>Actinomycetes</taxon>
        <taxon>Streptosporangiales</taxon>
        <taxon>Streptosporangiaceae</taxon>
        <taxon>Streptosporangium</taxon>
    </lineage>
</organism>
<evidence type="ECO:0000256" key="6">
    <source>
        <dbReference type="SAM" id="Phobius"/>
    </source>
</evidence>
<comment type="caution">
    <text evidence="7">The sequence shown here is derived from an EMBL/GenBank/DDBJ whole genome shotgun (WGS) entry which is preliminary data.</text>
</comment>
<evidence type="ECO:0000256" key="5">
    <source>
        <dbReference type="SAM" id="MobiDB-lite"/>
    </source>
</evidence>
<dbReference type="GO" id="GO:0016829">
    <property type="term" value="F:lyase activity"/>
    <property type="evidence" value="ECO:0007669"/>
    <property type="project" value="UniProtKB-KW"/>
</dbReference>
<feature type="region of interest" description="Disordered" evidence="5">
    <location>
        <begin position="1"/>
        <end position="77"/>
    </location>
</feature>
<keyword evidence="2" id="KW-0677">Repeat</keyword>
<evidence type="ECO:0000256" key="3">
    <source>
        <dbReference type="ARBA" id="ARBA00023180"/>
    </source>
</evidence>
<dbReference type="RefSeq" id="WP_386196243.1">
    <property type="nucleotide sequence ID" value="NZ_JBHSBC010000051.1"/>
</dbReference>
<dbReference type="PANTHER" id="PTHR10680:SF28">
    <property type="entry name" value="SMP-30_GLUCONOLACTONASE_LRE-LIKE REGION DOMAIN-CONTAINING PROTEIN"/>
    <property type="match status" value="1"/>
</dbReference>
<accession>A0ABV8FCP6</accession>
<dbReference type="CDD" id="cd14958">
    <property type="entry name" value="NHL_PAL_like"/>
    <property type="match status" value="1"/>
</dbReference>
<feature type="repeat" description="NHL" evidence="4">
    <location>
        <begin position="293"/>
        <end position="332"/>
    </location>
</feature>
<dbReference type="PROSITE" id="PS51125">
    <property type="entry name" value="NHL"/>
    <property type="match status" value="2"/>
</dbReference>
<keyword evidence="6" id="KW-0472">Membrane</keyword>
<dbReference type="Pfam" id="PF01436">
    <property type="entry name" value="NHL"/>
    <property type="match status" value="2"/>
</dbReference>
<evidence type="ECO:0000313" key="8">
    <source>
        <dbReference type="Proteomes" id="UP001595698"/>
    </source>
</evidence>
<feature type="compositionally biased region" description="Polar residues" evidence="5">
    <location>
        <begin position="41"/>
        <end position="53"/>
    </location>
</feature>
<feature type="repeat" description="NHL" evidence="4">
    <location>
        <begin position="176"/>
        <end position="217"/>
    </location>
</feature>
<gene>
    <name evidence="7" type="ORF">ACFOYY_38690</name>
</gene>